<evidence type="ECO:0000256" key="2">
    <source>
        <dbReference type="ARBA" id="ARBA00010992"/>
    </source>
</evidence>
<evidence type="ECO:0000256" key="5">
    <source>
        <dbReference type="ARBA" id="ARBA00022989"/>
    </source>
</evidence>
<comment type="subcellular location">
    <subcellularLocation>
        <location evidence="1">Membrane</location>
        <topology evidence="1">Multi-pass membrane protein</topology>
    </subcellularLocation>
</comment>
<dbReference type="FunFam" id="1.20.1250.20:FF:000140">
    <property type="entry name" value="Putative MFS phospholipid transporter"/>
    <property type="match status" value="1"/>
</dbReference>
<feature type="transmembrane region" description="Helical" evidence="7">
    <location>
        <begin position="137"/>
        <end position="156"/>
    </location>
</feature>
<sequence>KTVPNGRPRASAADEKTDLAKAPVNHAVDVVEGPSCEVTQKKQSLSDWFTIVSYHQIAFPESSKKKKKKKKKRNLTISNAWTVCRTMANVLLKKEYPSEYTTSVSTRVSNALLVGEIIGQVVVGLTCDYLGRKTAIIFTTLMIVIGGILATASHGATIGGMFWMMTVARGIVGFGAGGEYPASSTSASESANDLTPKHRGPAFIMVTNFPLSFGGPFAVSIFLIVLTACHQSHYSTVWRVCFGIGCVWPLSVFYFRIRMLNSALYRRGAIKRHVPYQLVLRYYWKSLIGTCGAWFLYDFVTFPNGVFSGTIISNVVGNGTIRQTAEWQLLLGALALPGVFLGAILCDRVGRKNIMMIGFSGYLIFGLIIGCAFDRITKIIPLFVVFYGLMQSSGNFGPGNMLGLLSSESYATGVRGTCYGLSAAIGKTGAALGTQAFQPISNNLGKKWTFIVAAICGVVGVLVTWFFVPDLSGEDLRLRDEKFRAYLVAHGWEGSMGEDELVGDASEGIPEAVMTGASAGKAS</sequence>
<dbReference type="InterPro" id="IPR005828">
    <property type="entry name" value="MFS_sugar_transport-like"/>
</dbReference>
<feature type="transmembrane region" description="Helical" evidence="7">
    <location>
        <begin position="353"/>
        <end position="373"/>
    </location>
</feature>
<dbReference type="PROSITE" id="PS50850">
    <property type="entry name" value="MFS"/>
    <property type="match status" value="1"/>
</dbReference>
<evidence type="ECO:0000256" key="4">
    <source>
        <dbReference type="ARBA" id="ARBA00022692"/>
    </source>
</evidence>
<evidence type="ECO:0000256" key="3">
    <source>
        <dbReference type="ARBA" id="ARBA00022448"/>
    </source>
</evidence>
<evidence type="ECO:0000256" key="6">
    <source>
        <dbReference type="ARBA" id="ARBA00023136"/>
    </source>
</evidence>
<feature type="transmembrane region" description="Helical" evidence="7">
    <location>
        <begin position="237"/>
        <end position="257"/>
    </location>
</feature>
<reference evidence="9" key="2">
    <citation type="journal article" date="2023" name="IMA Fungus">
        <title>Comparative genomic study of the Penicillium genus elucidates a diverse pangenome and 15 lateral gene transfer events.</title>
        <authorList>
            <person name="Petersen C."/>
            <person name="Sorensen T."/>
            <person name="Nielsen M.R."/>
            <person name="Sondergaard T.E."/>
            <person name="Sorensen J.L."/>
            <person name="Fitzpatrick D.A."/>
            <person name="Frisvad J.C."/>
            <person name="Nielsen K.L."/>
        </authorList>
    </citation>
    <scope>NUCLEOTIDE SEQUENCE</scope>
    <source>
        <strain evidence="9">IBT 30728</strain>
    </source>
</reference>
<organism evidence="9 10">
    <name type="scientific">Penicillium diatomitis</name>
    <dbReference type="NCBI Taxonomy" id="2819901"/>
    <lineage>
        <taxon>Eukaryota</taxon>
        <taxon>Fungi</taxon>
        <taxon>Dikarya</taxon>
        <taxon>Ascomycota</taxon>
        <taxon>Pezizomycotina</taxon>
        <taxon>Eurotiomycetes</taxon>
        <taxon>Eurotiomycetidae</taxon>
        <taxon>Eurotiales</taxon>
        <taxon>Aspergillaceae</taxon>
        <taxon>Penicillium</taxon>
    </lineage>
</organism>
<feature type="transmembrane region" description="Helical" evidence="7">
    <location>
        <begin position="448"/>
        <end position="468"/>
    </location>
</feature>
<comment type="caution">
    <text evidence="9">The sequence shown here is derived from an EMBL/GenBank/DDBJ whole genome shotgun (WGS) entry which is preliminary data.</text>
</comment>
<dbReference type="Gene3D" id="1.20.1250.20">
    <property type="entry name" value="MFS general substrate transporter like domains"/>
    <property type="match status" value="1"/>
</dbReference>
<feature type="transmembrane region" description="Helical" evidence="7">
    <location>
        <begin position="327"/>
        <end position="346"/>
    </location>
</feature>
<keyword evidence="10" id="KW-1185">Reference proteome</keyword>
<dbReference type="GO" id="GO:0046943">
    <property type="term" value="F:carboxylic acid transmembrane transporter activity"/>
    <property type="evidence" value="ECO:0007669"/>
    <property type="project" value="TreeGrafter"/>
</dbReference>
<reference evidence="9" key="1">
    <citation type="submission" date="2022-12" db="EMBL/GenBank/DDBJ databases">
        <authorList>
            <person name="Petersen C."/>
        </authorList>
    </citation>
    <scope>NUCLEOTIDE SEQUENCE</scope>
    <source>
        <strain evidence="9">IBT 30728</strain>
    </source>
</reference>
<keyword evidence="3" id="KW-0813">Transport</keyword>
<dbReference type="PANTHER" id="PTHR23508:SF10">
    <property type="entry name" value="CARBOXYLIC ACID TRANSPORTER PROTEIN HOMOLOG"/>
    <property type="match status" value="1"/>
</dbReference>
<dbReference type="PANTHER" id="PTHR23508">
    <property type="entry name" value="CARBOXYLIC ACID TRANSPORTER PROTEIN HOMOLOG"/>
    <property type="match status" value="1"/>
</dbReference>
<feature type="non-terminal residue" evidence="9">
    <location>
        <position position="523"/>
    </location>
</feature>
<dbReference type="GeneID" id="81621227"/>
<keyword evidence="4 7" id="KW-0812">Transmembrane</keyword>
<dbReference type="Pfam" id="PF00083">
    <property type="entry name" value="Sugar_tr"/>
    <property type="match status" value="1"/>
</dbReference>
<evidence type="ECO:0000256" key="1">
    <source>
        <dbReference type="ARBA" id="ARBA00004141"/>
    </source>
</evidence>
<dbReference type="InterPro" id="IPR020846">
    <property type="entry name" value="MFS_dom"/>
</dbReference>
<gene>
    <name evidence="9" type="ORF">N7539_001375</name>
</gene>
<dbReference type="AlphaFoldDB" id="A0A9W9XGU7"/>
<evidence type="ECO:0000313" key="9">
    <source>
        <dbReference type="EMBL" id="KAJ5492629.1"/>
    </source>
</evidence>
<dbReference type="SUPFAM" id="SSF103473">
    <property type="entry name" value="MFS general substrate transporter"/>
    <property type="match status" value="1"/>
</dbReference>
<protein>
    <submittedName>
        <fullName evidence="9">Glycerophosphoinositol permease 1</fullName>
    </submittedName>
</protein>
<dbReference type="GO" id="GO:0005886">
    <property type="term" value="C:plasma membrane"/>
    <property type="evidence" value="ECO:0007669"/>
    <property type="project" value="TreeGrafter"/>
</dbReference>
<dbReference type="Proteomes" id="UP001148312">
    <property type="component" value="Unassembled WGS sequence"/>
</dbReference>
<keyword evidence="6 7" id="KW-0472">Membrane</keyword>
<accession>A0A9W9XGU7</accession>
<proteinExistence type="inferred from homology"/>
<evidence type="ECO:0000259" key="8">
    <source>
        <dbReference type="PROSITE" id="PS50850"/>
    </source>
</evidence>
<comment type="similarity">
    <text evidence="2">Belongs to the major facilitator superfamily. Sugar transporter (TC 2.A.1.1) family.</text>
</comment>
<dbReference type="InterPro" id="IPR036259">
    <property type="entry name" value="MFS_trans_sf"/>
</dbReference>
<evidence type="ECO:0000313" key="10">
    <source>
        <dbReference type="Proteomes" id="UP001148312"/>
    </source>
</evidence>
<name>A0A9W9XGU7_9EURO</name>
<evidence type="ECO:0000256" key="7">
    <source>
        <dbReference type="SAM" id="Phobius"/>
    </source>
</evidence>
<dbReference type="RefSeq" id="XP_056793009.1">
    <property type="nucleotide sequence ID" value="XM_056930978.1"/>
</dbReference>
<feature type="transmembrane region" description="Helical" evidence="7">
    <location>
        <begin position="202"/>
        <end position="225"/>
    </location>
</feature>
<keyword evidence="5 7" id="KW-1133">Transmembrane helix</keyword>
<feature type="domain" description="Major facilitator superfamily (MFS) profile" evidence="8">
    <location>
        <begin position="1"/>
        <end position="472"/>
    </location>
</feature>
<dbReference type="EMBL" id="JAPWDQ010000002">
    <property type="protein sequence ID" value="KAJ5492629.1"/>
    <property type="molecule type" value="Genomic_DNA"/>
</dbReference>